<organism evidence="1 2">
    <name type="scientific">Muricoccus nepalensis</name>
    <dbReference type="NCBI Taxonomy" id="1854500"/>
    <lineage>
        <taxon>Bacteria</taxon>
        <taxon>Pseudomonadati</taxon>
        <taxon>Pseudomonadota</taxon>
        <taxon>Alphaproteobacteria</taxon>
        <taxon>Acetobacterales</taxon>
        <taxon>Roseomonadaceae</taxon>
        <taxon>Muricoccus</taxon>
    </lineage>
</organism>
<name>A0A502EB07_9PROT</name>
<keyword evidence="2" id="KW-1185">Reference proteome</keyword>
<reference evidence="1 2" key="1">
    <citation type="journal article" date="2019" name="Environ. Microbiol.">
        <title>Species interactions and distinct microbial communities in high Arctic permafrost affected cryosols are associated with the CH4 and CO2 gas fluxes.</title>
        <authorList>
            <person name="Altshuler I."/>
            <person name="Hamel J."/>
            <person name="Turney S."/>
            <person name="Magnuson E."/>
            <person name="Levesque R."/>
            <person name="Greer C."/>
            <person name="Whyte L.G."/>
        </authorList>
    </citation>
    <scope>NUCLEOTIDE SEQUENCE [LARGE SCALE GENOMIC DNA]</scope>
    <source>
        <strain evidence="1 2">S9.3B</strain>
    </source>
</reference>
<sequence length="104" mass="11453">MAREALAAGRVALPEYGSRFSRRDYTQAQLFALLVLRQFLRTDYRGVVALVAEWAELRRTLGLSKVPHYSTLAHASRRILADAEAGGPSATLKPWWSGTPVAVA</sequence>
<dbReference type="Proteomes" id="UP000317078">
    <property type="component" value="Unassembled WGS sequence"/>
</dbReference>
<dbReference type="AlphaFoldDB" id="A0A502EB07"/>
<dbReference type="EMBL" id="RCZP01000116">
    <property type="protein sequence ID" value="TPG34868.1"/>
    <property type="molecule type" value="Genomic_DNA"/>
</dbReference>
<proteinExistence type="predicted"/>
<evidence type="ECO:0008006" key="3">
    <source>
        <dbReference type="Google" id="ProtNLM"/>
    </source>
</evidence>
<comment type="caution">
    <text evidence="1">The sequence shown here is derived from an EMBL/GenBank/DDBJ whole genome shotgun (WGS) entry which is preliminary data.</text>
</comment>
<gene>
    <name evidence="1" type="ORF">EAH89_30640</name>
</gene>
<protein>
    <recommendedName>
        <fullName evidence="3">Transposase InsH N-terminal domain-containing protein</fullName>
    </recommendedName>
</protein>
<evidence type="ECO:0000313" key="2">
    <source>
        <dbReference type="Proteomes" id="UP000317078"/>
    </source>
</evidence>
<accession>A0A502EB07</accession>
<evidence type="ECO:0000313" key="1">
    <source>
        <dbReference type="EMBL" id="TPG34868.1"/>
    </source>
</evidence>